<name>A0A376CL97_9CORY</name>
<evidence type="ECO:0000256" key="1">
    <source>
        <dbReference type="ARBA" id="ARBA00004684"/>
    </source>
</evidence>
<dbReference type="SFLD" id="SFLDS00005">
    <property type="entry name" value="Isoprenoid_Synthase_Type_I"/>
    <property type="match status" value="1"/>
</dbReference>
<comment type="pathway">
    <text evidence="1">Carotenoid biosynthesis; phytoene biosynthesis.</text>
</comment>
<dbReference type="SFLD" id="SFLDG01018">
    <property type="entry name" value="Squalene/Phytoene_Synthase_Lik"/>
    <property type="match status" value="1"/>
</dbReference>
<dbReference type="InterPro" id="IPR019845">
    <property type="entry name" value="Squalene/phytoene_synthase_CS"/>
</dbReference>
<dbReference type="PANTHER" id="PTHR31480">
    <property type="entry name" value="BIFUNCTIONAL LYCOPENE CYCLASE/PHYTOENE SYNTHASE"/>
    <property type="match status" value="1"/>
</dbReference>
<dbReference type="RefSeq" id="WP_026254503.1">
    <property type="nucleotide sequence ID" value="NZ_LDYD01000001.1"/>
</dbReference>
<keyword evidence="4" id="KW-1185">Reference proteome</keyword>
<dbReference type="GO" id="GO:0016117">
    <property type="term" value="P:carotenoid biosynthetic process"/>
    <property type="evidence" value="ECO:0007669"/>
    <property type="project" value="UniProtKB-ARBA"/>
</dbReference>
<reference evidence="3 4" key="1">
    <citation type="submission" date="2018-06" db="EMBL/GenBank/DDBJ databases">
        <authorList>
            <consortium name="Pathogen Informatics"/>
            <person name="Doyle S."/>
        </authorList>
    </citation>
    <scope>NUCLEOTIDE SEQUENCE [LARGE SCALE GENOMIC DNA]</scope>
    <source>
        <strain evidence="3 4">NCTC11862</strain>
    </source>
</reference>
<dbReference type="SFLD" id="SFLDG01212">
    <property type="entry name" value="Phytoene_synthase_like"/>
    <property type="match status" value="1"/>
</dbReference>
<dbReference type="PROSITE" id="PS01045">
    <property type="entry name" value="SQUALEN_PHYTOEN_SYN_2"/>
    <property type="match status" value="1"/>
</dbReference>
<dbReference type="InterPro" id="IPR033904">
    <property type="entry name" value="Trans_IPPS_HH"/>
</dbReference>
<dbReference type="EMBL" id="UFXQ01000001">
    <property type="protein sequence ID" value="STC69214.1"/>
    <property type="molecule type" value="Genomic_DNA"/>
</dbReference>
<keyword evidence="2 3" id="KW-0808">Transferase</keyword>
<dbReference type="Proteomes" id="UP000254467">
    <property type="component" value="Unassembled WGS sequence"/>
</dbReference>
<proteinExistence type="predicted"/>
<dbReference type="AlphaFoldDB" id="A0A376CL97"/>
<dbReference type="OrthoDB" id="9807580at2"/>
<dbReference type="STRING" id="35756.GCA_001044155_00008"/>
<dbReference type="GO" id="GO:0004311">
    <property type="term" value="F:geranylgeranyl diphosphate synthase activity"/>
    <property type="evidence" value="ECO:0007669"/>
    <property type="project" value="InterPro"/>
</dbReference>
<dbReference type="EC" id="2.5.1.96" evidence="3"/>
<dbReference type="InterPro" id="IPR044843">
    <property type="entry name" value="Trans_IPPS_bact-type"/>
</dbReference>
<evidence type="ECO:0000313" key="3">
    <source>
        <dbReference type="EMBL" id="STC69214.1"/>
    </source>
</evidence>
<sequence length="295" mass="32738">MSSKNSPDYLARYDEMADRAANEVIAAYSTSFGLATKLLAPRVRRDIRNLYAMVRIADEIVDGTADQADITDIAAALDAYEQQVRQAPATRFHTDPVIHAFAQTARRCALNDEHLAGFFHSMRTDLHTSTYDPASLDEYIYGSAEVIGLMCLSVFFADDRAQVSDAQYAELEDGARALGAAFQKINFLRDYWEDSAELGRSYFPGTEQQLTTDIKDEIVADIRHDLDRARSVIPMLPLSARIGVVAATNFFTELTTLVDRATVEELTQARISVPRRTKARICAAAVVQAPRMTGE</sequence>
<dbReference type="InterPro" id="IPR008949">
    <property type="entry name" value="Isoprenoid_synthase_dom_sf"/>
</dbReference>
<dbReference type="CDD" id="cd00683">
    <property type="entry name" value="Trans_IPPS_HH"/>
    <property type="match status" value="1"/>
</dbReference>
<dbReference type="GO" id="GO:0051996">
    <property type="term" value="F:squalene synthase [NAD(P)H] activity"/>
    <property type="evidence" value="ECO:0007669"/>
    <property type="project" value="InterPro"/>
</dbReference>
<dbReference type="InterPro" id="IPR002060">
    <property type="entry name" value="Squ/phyt_synthse"/>
</dbReference>
<evidence type="ECO:0000256" key="2">
    <source>
        <dbReference type="ARBA" id="ARBA00022679"/>
    </source>
</evidence>
<dbReference type="UniPathway" id="UPA00799"/>
<evidence type="ECO:0000313" key="4">
    <source>
        <dbReference type="Proteomes" id="UP000254467"/>
    </source>
</evidence>
<dbReference type="SUPFAM" id="SSF48576">
    <property type="entry name" value="Terpenoid synthases"/>
    <property type="match status" value="1"/>
</dbReference>
<dbReference type="Gene3D" id="1.10.600.10">
    <property type="entry name" value="Farnesyl Diphosphate Synthase"/>
    <property type="match status" value="1"/>
</dbReference>
<protein>
    <submittedName>
        <fullName evidence="3">Putative phytoene synthase</fullName>
        <ecNumber evidence="3">2.5.1.96</ecNumber>
    </submittedName>
</protein>
<accession>A0A376CL97</accession>
<dbReference type="Pfam" id="PF00494">
    <property type="entry name" value="SQS_PSY"/>
    <property type="match status" value="1"/>
</dbReference>
<organism evidence="3 4">
    <name type="scientific">Corynebacterium pilosum</name>
    <dbReference type="NCBI Taxonomy" id="35756"/>
    <lineage>
        <taxon>Bacteria</taxon>
        <taxon>Bacillati</taxon>
        <taxon>Actinomycetota</taxon>
        <taxon>Actinomycetes</taxon>
        <taxon>Mycobacteriales</taxon>
        <taxon>Corynebacteriaceae</taxon>
        <taxon>Corynebacterium</taxon>
    </lineage>
</organism>
<gene>
    <name evidence="3" type="primary">crtM</name>
    <name evidence="3" type="ORF">NCTC11862_00995</name>
</gene>